<evidence type="ECO:0000256" key="1">
    <source>
        <dbReference type="SAM" id="MobiDB-lite"/>
    </source>
</evidence>
<evidence type="ECO:0000313" key="3">
    <source>
        <dbReference type="EMBL" id="MBB6343201.1"/>
    </source>
</evidence>
<protein>
    <submittedName>
        <fullName evidence="3">Uncharacterized protein</fullName>
    </submittedName>
</protein>
<dbReference type="EMBL" id="JACHLL010000007">
    <property type="protein sequence ID" value="MBB6343201.1"/>
    <property type="molecule type" value="Genomic_DNA"/>
</dbReference>
<keyword evidence="2" id="KW-0812">Transmembrane</keyword>
<organism evidence="3 4">
    <name type="scientific">Pseudomonas fluvialis</name>
    <dbReference type="NCBI Taxonomy" id="1793966"/>
    <lineage>
        <taxon>Bacteria</taxon>
        <taxon>Pseudomonadati</taxon>
        <taxon>Pseudomonadota</taxon>
        <taxon>Gammaproteobacteria</taxon>
        <taxon>Pseudomonadales</taxon>
        <taxon>Pseudomonadaceae</taxon>
        <taxon>Pseudomonas</taxon>
    </lineage>
</organism>
<keyword evidence="4" id="KW-1185">Reference proteome</keyword>
<proteinExistence type="predicted"/>
<name>A0A7X0BW05_9PSED</name>
<keyword evidence="2" id="KW-0472">Membrane</keyword>
<gene>
    <name evidence="3" type="ORF">HNP49_003399</name>
</gene>
<dbReference type="Proteomes" id="UP000557193">
    <property type="component" value="Unassembled WGS sequence"/>
</dbReference>
<evidence type="ECO:0000313" key="4">
    <source>
        <dbReference type="Proteomes" id="UP000557193"/>
    </source>
</evidence>
<dbReference type="AlphaFoldDB" id="A0A7X0BW05"/>
<reference evidence="3 4" key="1">
    <citation type="submission" date="2020-08" db="EMBL/GenBank/DDBJ databases">
        <title>Functional genomics of gut bacteria from endangered species of beetles.</title>
        <authorList>
            <person name="Carlos-Shanley C."/>
        </authorList>
    </citation>
    <scope>NUCLEOTIDE SEQUENCE [LARGE SCALE GENOMIC DNA]</scope>
    <source>
        <strain evidence="3 4">S00202</strain>
    </source>
</reference>
<dbReference type="RefSeq" id="WP_184685248.1">
    <property type="nucleotide sequence ID" value="NZ_JACHLL010000007.1"/>
</dbReference>
<feature type="transmembrane region" description="Helical" evidence="2">
    <location>
        <begin position="6"/>
        <end position="28"/>
    </location>
</feature>
<keyword evidence="2" id="KW-1133">Transmembrane helix</keyword>
<comment type="caution">
    <text evidence="3">The sequence shown here is derived from an EMBL/GenBank/DDBJ whole genome shotgun (WGS) entry which is preliminary data.</text>
</comment>
<evidence type="ECO:0000256" key="2">
    <source>
        <dbReference type="SAM" id="Phobius"/>
    </source>
</evidence>
<sequence length="101" mass="11293">MTTETYLVLGICLPGLYILANNLLRYFWHNWLACWFTKPAAPFVVQLKEPNRSGSSGPSGAPVTGSRADRYPRAMPVGICLTQHGAEPFAAFPGPFRRRRR</sequence>
<feature type="region of interest" description="Disordered" evidence="1">
    <location>
        <begin position="49"/>
        <end position="70"/>
    </location>
</feature>
<accession>A0A7X0BW05</accession>